<dbReference type="GO" id="GO:0012505">
    <property type="term" value="C:endomembrane system"/>
    <property type="evidence" value="ECO:0007669"/>
    <property type="project" value="UniProtKB-ARBA"/>
</dbReference>
<dbReference type="InterPro" id="IPR038261">
    <property type="entry name" value="GPP34-like_sf"/>
</dbReference>
<dbReference type="OrthoDB" id="4752126at2"/>
<evidence type="ECO:0000256" key="3">
    <source>
        <dbReference type="ARBA" id="ARBA00023121"/>
    </source>
</evidence>
<gene>
    <name evidence="5" type="ORF">BST47_17200</name>
</gene>
<dbReference type="RefSeq" id="WP_083126738.1">
    <property type="nucleotide sequence ID" value="NZ_MVIM01000008.1"/>
</dbReference>
<dbReference type="Pfam" id="PF05719">
    <property type="entry name" value="GPP34"/>
    <property type="match status" value="1"/>
</dbReference>
<comment type="caution">
    <text evidence="5">The sequence shown here is derived from an EMBL/GenBank/DDBJ whole genome shotgun (WGS) entry which is preliminary data.</text>
</comment>
<dbReference type="EMBL" id="MVIM01000008">
    <property type="protein sequence ID" value="ORB64315.1"/>
    <property type="molecule type" value="Genomic_DNA"/>
</dbReference>
<dbReference type="GO" id="GO:0070273">
    <property type="term" value="F:phosphatidylinositol-4-phosphate binding"/>
    <property type="evidence" value="ECO:0007669"/>
    <property type="project" value="InterPro"/>
</dbReference>
<dbReference type="Gene3D" id="1.10.3630.10">
    <property type="entry name" value="yeast vps74-n-term truncation variant domain like"/>
    <property type="match status" value="1"/>
</dbReference>
<evidence type="ECO:0000256" key="1">
    <source>
        <dbReference type="ARBA" id="ARBA00004255"/>
    </source>
</evidence>
<dbReference type="InterPro" id="IPR008628">
    <property type="entry name" value="GPP34-like"/>
</dbReference>
<dbReference type="STRING" id="75922.BST47_17200"/>
<keyword evidence="4" id="KW-0472">Membrane</keyword>
<keyword evidence="2" id="KW-0333">Golgi apparatus</keyword>
<name>A0A1X0JP17_9MYCO</name>
<dbReference type="GO" id="GO:0005737">
    <property type="term" value="C:cytoplasm"/>
    <property type="evidence" value="ECO:0007669"/>
    <property type="project" value="UniProtKB-ARBA"/>
</dbReference>
<comment type="subcellular location">
    <subcellularLocation>
        <location evidence="1">Golgi apparatus membrane</location>
        <topology evidence="1">Peripheral membrane protein</topology>
        <orientation evidence="1">Cytoplasmic side</orientation>
    </subcellularLocation>
</comment>
<keyword evidence="6" id="KW-1185">Reference proteome</keyword>
<evidence type="ECO:0000256" key="2">
    <source>
        <dbReference type="ARBA" id="ARBA00023034"/>
    </source>
</evidence>
<evidence type="ECO:0000313" key="5">
    <source>
        <dbReference type="EMBL" id="ORB64315.1"/>
    </source>
</evidence>
<protein>
    <submittedName>
        <fullName evidence="5">GPP34 family phosphoprotein</fullName>
    </submittedName>
</protein>
<sequence length="220" mass="24087">MAQIAEDLLLLLLDNASAQPALERHRRERVLAAAVLLDLAYACRIRPAMAEDAVEPGRLIALSAPGVMDPIGESAFQLLQQRPLRPAAAVKKLSKHTAADLTHHLEQTGQIRRIRLQSNRLTHPYAWPLTNRQRVDQARSALLAALFDRRPPAPATAAIITLLHAVDGLGAILSLNDRGWRWVHARAGEIASGSWIDEYPTSIREVNLAVTASALRPALT</sequence>
<evidence type="ECO:0000256" key="4">
    <source>
        <dbReference type="ARBA" id="ARBA00023136"/>
    </source>
</evidence>
<organism evidence="5 6">
    <name type="scientific">Mycolicibacterium tusciae</name>
    <dbReference type="NCBI Taxonomy" id="75922"/>
    <lineage>
        <taxon>Bacteria</taxon>
        <taxon>Bacillati</taxon>
        <taxon>Actinomycetota</taxon>
        <taxon>Actinomycetes</taxon>
        <taxon>Mycobacteriales</taxon>
        <taxon>Mycobacteriaceae</taxon>
        <taxon>Mycolicibacterium</taxon>
    </lineage>
</organism>
<reference evidence="5 6" key="1">
    <citation type="submission" date="2017-02" db="EMBL/GenBank/DDBJ databases">
        <title>The new phylogeny of genus Mycobacterium.</title>
        <authorList>
            <person name="Tortoli E."/>
            <person name="Trovato A."/>
            <person name="Cirillo D.M."/>
        </authorList>
    </citation>
    <scope>NUCLEOTIDE SEQUENCE [LARGE SCALE GENOMIC DNA]</scope>
    <source>
        <strain evidence="5 6">DSM 44338</strain>
    </source>
</reference>
<proteinExistence type="predicted"/>
<dbReference type="AlphaFoldDB" id="A0A1X0JP17"/>
<evidence type="ECO:0000313" key="6">
    <source>
        <dbReference type="Proteomes" id="UP000192411"/>
    </source>
</evidence>
<dbReference type="Proteomes" id="UP000192411">
    <property type="component" value="Unassembled WGS sequence"/>
</dbReference>
<accession>A0A1X0JP17</accession>
<keyword evidence="3" id="KW-0446">Lipid-binding</keyword>